<reference evidence="1 2" key="1">
    <citation type="submission" date="2019-06" db="EMBL/GenBank/DDBJ databases">
        <title>Whole genome shotgun sequence of Brevibacillus parabrevis NBRC 12334.</title>
        <authorList>
            <person name="Hosoyama A."/>
            <person name="Uohara A."/>
            <person name="Ohji S."/>
            <person name="Ichikawa N."/>
        </authorList>
    </citation>
    <scope>NUCLEOTIDE SEQUENCE [LARGE SCALE GENOMIC DNA]</scope>
    <source>
        <strain evidence="1 2">NBRC 12334</strain>
    </source>
</reference>
<dbReference type="Proteomes" id="UP000316882">
    <property type="component" value="Unassembled WGS sequence"/>
</dbReference>
<evidence type="ECO:0000313" key="2">
    <source>
        <dbReference type="Proteomes" id="UP000316882"/>
    </source>
</evidence>
<dbReference type="GO" id="GO:0016787">
    <property type="term" value="F:hydrolase activity"/>
    <property type="evidence" value="ECO:0007669"/>
    <property type="project" value="UniProtKB-KW"/>
</dbReference>
<evidence type="ECO:0000313" key="1">
    <source>
        <dbReference type="EMBL" id="GEB33734.1"/>
    </source>
</evidence>
<organism evidence="1 2">
    <name type="scientific">Brevibacillus parabrevis</name>
    <dbReference type="NCBI Taxonomy" id="54914"/>
    <lineage>
        <taxon>Bacteria</taxon>
        <taxon>Bacillati</taxon>
        <taxon>Bacillota</taxon>
        <taxon>Bacilli</taxon>
        <taxon>Bacillales</taxon>
        <taxon>Paenibacillaceae</taxon>
        <taxon>Brevibacillus</taxon>
    </lineage>
</organism>
<keyword evidence="1" id="KW-0378">Hydrolase</keyword>
<name>A0A4Y3PJY4_BREPA</name>
<comment type="caution">
    <text evidence="1">The sequence shown here is derived from an EMBL/GenBank/DDBJ whole genome shotgun (WGS) entry which is preliminary data.</text>
</comment>
<dbReference type="EMBL" id="BJMH01000016">
    <property type="protein sequence ID" value="GEB33734.1"/>
    <property type="molecule type" value="Genomic_DNA"/>
</dbReference>
<protein>
    <submittedName>
        <fullName evidence="1">Alpha/beta hydrolase</fullName>
    </submittedName>
</protein>
<accession>A0A4Y3PJY4</accession>
<dbReference type="AlphaFoldDB" id="A0A4Y3PJY4"/>
<dbReference type="STRING" id="54914.AV540_00315"/>
<dbReference type="Pfam" id="PF14091">
    <property type="entry name" value="DUF4269"/>
    <property type="match status" value="1"/>
</dbReference>
<dbReference type="InterPro" id="IPR025365">
    <property type="entry name" value="DUF4269"/>
</dbReference>
<proteinExistence type="predicted"/>
<keyword evidence="2" id="KW-1185">Reference proteome</keyword>
<gene>
    <name evidence="1" type="ORF">BPA01_33140</name>
</gene>
<dbReference type="RefSeq" id="WP_122965359.1">
    <property type="nucleotide sequence ID" value="NZ_BJMH01000016.1"/>
</dbReference>
<sequence>MTRNWRDLTYLRNGTAKQQAAARAIEQSAVLQRLQAFDPVLAGTIPLDIDIGDSDLDIVCECYDLELFAEIARSFYADCEEYQEARMPVQAVPTCLVSFFAHGFWFELFAQPRPVEQQNAYRHMIIEHRLLQLAGPKARQHIRQLKQNGLKTEPAFASYFHIPGADPYQALLALEPWTDDQLLDLIVGR</sequence>